<reference evidence="3" key="1">
    <citation type="journal article" date="2019" name="Int. J. Syst. Evol. Microbiol.">
        <title>The Global Catalogue of Microorganisms (GCM) 10K type strain sequencing project: providing services to taxonomists for standard genome sequencing and annotation.</title>
        <authorList>
            <consortium name="The Broad Institute Genomics Platform"/>
            <consortium name="The Broad Institute Genome Sequencing Center for Infectious Disease"/>
            <person name="Wu L."/>
            <person name="Ma J."/>
        </authorList>
    </citation>
    <scope>NUCLEOTIDE SEQUENCE [LARGE SCALE GENOMIC DNA]</scope>
    <source>
        <strain evidence="3">JCM 17687</strain>
    </source>
</reference>
<dbReference type="PIRSF" id="PIRSF029477">
    <property type="entry name" value="UCP029477"/>
    <property type="match status" value="1"/>
</dbReference>
<dbReference type="Gene3D" id="1.20.1260.10">
    <property type="match status" value="1"/>
</dbReference>
<name>A0ABP9JND8_9MICO</name>
<feature type="domain" description="DUF2383" evidence="1">
    <location>
        <begin position="11"/>
        <end position="117"/>
    </location>
</feature>
<evidence type="ECO:0000313" key="3">
    <source>
        <dbReference type="Proteomes" id="UP001500427"/>
    </source>
</evidence>
<dbReference type="Pfam" id="PF09537">
    <property type="entry name" value="DUF2383"/>
    <property type="match status" value="1"/>
</dbReference>
<sequence length="149" mass="16130">MHMSDDAKVAKELVETLKDGERGFTSAAEKLRDSDRAEWATTLQRLAEQRAGFRREIVEMGHEYGDDVDESGSVAATLHRGWISLKDALTGDDAGSVLGAAATGEEHAVSEYEKGLEQDLSAGFREVVSRQHAAVVAARDEVKALQTAD</sequence>
<evidence type="ECO:0000313" key="2">
    <source>
        <dbReference type="EMBL" id="GAA5036496.1"/>
    </source>
</evidence>
<gene>
    <name evidence="2" type="ORF">GCM10023258_39510</name>
</gene>
<protein>
    <recommendedName>
        <fullName evidence="1">DUF2383 domain-containing protein</fullName>
    </recommendedName>
</protein>
<dbReference type="InterPro" id="IPR012347">
    <property type="entry name" value="Ferritin-like"/>
</dbReference>
<dbReference type="EMBL" id="BAABIW010000028">
    <property type="protein sequence ID" value="GAA5036496.1"/>
    <property type="molecule type" value="Genomic_DNA"/>
</dbReference>
<organism evidence="2 3">
    <name type="scientific">Terrabacter aeriphilus</name>
    <dbReference type="NCBI Taxonomy" id="515662"/>
    <lineage>
        <taxon>Bacteria</taxon>
        <taxon>Bacillati</taxon>
        <taxon>Actinomycetota</taxon>
        <taxon>Actinomycetes</taxon>
        <taxon>Micrococcales</taxon>
        <taxon>Intrasporangiaceae</taxon>
        <taxon>Terrabacter</taxon>
    </lineage>
</organism>
<dbReference type="NCBIfam" id="TIGR02284">
    <property type="entry name" value="PA2169 family four-helix-bundle protein"/>
    <property type="match status" value="1"/>
</dbReference>
<evidence type="ECO:0000259" key="1">
    <source>
        <dbReference type="Pfam" id="PF09537"/>
    </source>
</evidence>
<comment type="caution">
    <text evidence="2">The sequence shown here is derived from an EMBL/GenBank/DDBJ whole genome shotgun (WGS) entry which is preliminary data.</text>
</comment>
<dbReference type="InterPro" id="IPR019052">
    <property type="entry name" value="DUF2383"/>
</dbReference>
<accession>A0ABP9JND8</accession>
<dbReference type="InterPro" id="IPR011971">
    <property type="entry name" value="CHP02284"/>
</dbReference>
<keyword evidence="3" id="KW-1185">Reference proteome</keyword>
<proteinExistence type="predicted"/>
<dbReference type="InterPro" id="IPR016920">
    <property type="entry name" value="UCP029477"/>
</dbReference>
<dbReference type="Proteomes" id="UP001500427">
    <property type="component" value="Unassembled WGS sequence"/>
</dbReference>